<dbReference type="RefSeq" id="WP_166276336.1">
    <property type="nucleotide sequence ID" value="NZ_JAAFGS010000006.1"/>
</dbReference>
<sequence>MIDISRLAPQEPIKIIIGASSQRYTGWIQTQQEQLNLLEAKDWEQSFKDRKIDAILSEHVWEHLTYEEGVQAARNCFAHLNTGGYVRCAVPDGYFPNEEYQNLVKVGGPGSPDHPAAGHQIVHNYRTLTKMFEEAGFEAELLEYCDEAGKFHFKDWDPEKGFIYRSERFDHRNRNGHLGFVSLIVDAKKG</sequence>
<organism evidence="1 2">
    <name type="scientific">Saccharibacillus alkalitolerans</name>
    <dbReference type="NCBI Taxonomy" id="2705290"/>
    <lineage>
        <taxon>Bacteria</taxon>
        <taxon>Bacillati</taxon>
        <taxon>Bacillota</taxon>
        <taxon>Bacilli</taxon>
        <taxon>Bacillales</taxon>
        <taxon>Paenibacillaceae</taxon>
        <taxon>Saccharibacillus</taxon>
    </lineage>
</organism>
<evidence type="ECO:0000313" key="2">
    <source>
        <dbReference type="Proteomes" id="UP000800303"/>
    </source>
</evidence>
<dbReference type="Gene3D" id="3.40.50.150">
    <property type="entry name" value="Vaccinia Virus protein VP39"/>
    <property type="match status" value="1"/>
</dbReference>
<dbReference type="EMBL" id="JAAFGS010000006">
    <property type="protein sequence ID" value="NGZ76923.1"/>
    <property type="molecule type" value="Genomic_DNA"/>
</dbReference>
<dbReference type="InterPro" id="IPR029063">
    <property type="entry name" value="SAM-dependent_MTases_sf"/>
</dbReference>
<reference evidence="1 2" key="1">
    <citation type="submission" date="2020-01" db="EMBL/GenBank/DDBJ databases">
        <title>Polyphasic characterisation and genomic insights into a novel alkali tolerant bacterium VR-M41.</title>
        <authorList>
            <person name="Vemuluri V.R."/>
        </authorList>
    </citation>
    <scope>NUCLEOTIDE SEQUENCE [LARGE SCALE GENOMIC DNA]</scope>
    <source>
        <strain evidence="1 2">VR-M41</strain>
    </source>
</reference>
<keyword evidence="2" id="KW-1185">Reference proteome</keyword>
<dbReference type="SUPFAM" id="SSF53335">
    <property type="entry name" value="S-adenosyl-L-methionine-dependent methyltransferases"/>
    <property type="match status" value="1"/>
</dbReference>
<dbReference type="Proteomes" id="UP000800303">
    <property type="component" value="Unassembled WGS sequence"/>
</dbReference>
<dbReference type="GO" id="GO:0008168">
    <property type="term" value="F:methyltransferase activity"/>
    <property type="evidence" value="ECO:0007669"/>
    <property type="project" value="UniProtKB-KW"/>
</dbReference>
<keyword evidence="1" id="KW-0808">Transferase</keyword>
<protein>
    <submittedName>
        <fullName evidence="1">Methyltransferase domain-containing protein</fullName>
    </submittedName>
</protein>
<accession>A0ABX0FBI8</accession>
<name>A0ABX0FBI8_9BACL</name>
<gene>
    <name evidence="1" type="ORF">GYN08_16575</name>
</gene>
<dbReference type="Pfam" id="PF13489">
    <property type="entry name" value="Methyltransf_23"/>
    <property type="match status" value="1"/>
</dbReference>
<comment type="caution">
    <text evidence="1">The sequence shown here is derived from an EMBL/GenBank/DDBJ whole genome shotgun (WGS) entry which is preliminary data.</text>
</comment>
<evidence type="ECO:0000313" key="1">
    <source>
        <dbReference type="EMBL" id="NGZ76923.1"/>
    </source>
</evidence>
<proteinExistence type="predicted"/>
<keyword evidence="1" id="KW-0489">Methyltransferase</keyword>
<dbReference type="GO" id="GO:0032259">
    <property type="term" value="P:methylation"/>
    <property type="evidence" value="ECO:0007669"/>
    <property type="project" value="UniProtKB-KW"/>
</dbReference>